<keyword evidence="4" id="KW-1185">Reference proteome</keyword>
<protein>
    <recommendedName>
        <fullName evidence="2">Glycosyltransferase 2-like domain-containing protein</fullName>
    </recommendedName>
</protein>
<name>A0ABX3E6R5_9PSED</name>
<sequence length="300" mass="34182">MKEKIAVLMATYNGSKYLEEQLISIIAQANIEWHLFVRDDGSTDNTVSLLRLYADKYENITIVDNFGEFTGSAAGNFFKLVHFSDYSGFTHISFADQDDIWSPGKLRTALDCMALEGAGGYSSNLVSYDNVMRRASYIDKSQAQKDFDYLFQGASAGCTYVITQQVCALIKAKTLAIDSFKGRSHDWLIYAICRVNEVKWALDREAHIFYRQHATNVYGSMSAFQGLVSRIKLLRSGWYRNNILWVADKSGSKESAAKIVELIERNGLLDKLKLLQMTCLFRRGKKESYFLKFIILFLFK</sequence>
<reference evidence="3 4" key="1">
    <citation type="submission" date="2016-11" db="EMBL/GenBank/DDBJ databases">
        <title>Draft genome of Pseudomonas versuta A4R1.5.</title>
        <authorList>
            <person name="See-Too W.-S."/>
        </authorList>
    </citation>
    <scope>NUCLEOTIDE SEQUENCE [LARGE SCALE GENOMIC DNA]</scope>
    <source>
        <strain evidence="3 4">A4R1.5</strain>
    </source>
</reference>
<evidence type="ECO:0000313" key="3">
    <source>
        <dbReference type="EMBL" id="OKA20317.1"/>
    </source>
</evidence>
<evidence type="ECO:0000313" key="4">
    <source>
        <dbReference type="Proteomes" id="UP000186677"/>
    </source>
</evidence>
<keyword evidence="1" id="KW-1003">Cell membrane</keyword>
<dbReference type="Gene3D" id="3.90.550.10">
    <property type="entry name" value="Spore Coat Polysaccharide Biosynthesis Protein SpsA, Chain A"/>
    <property type="match status" value="1"/>
</dbReference>
<dbReference type="PANTHER" id="PTHR22916:SF3">
    <property type="entry name" value="UDP-GLCNAC:BETAGAL BETA-1,3-N-ACETYLGLUCOSAMINYLTRANSFERASE-LIKE PROTEIN 1"/>
    <property type="match status" value="1"/>
</dbReference>
<dbReference type="Proteomes" id="UP000186677">
    <property type="component" value="Unassembled WGS sequence"/>
</dbReference>
<dbReference type="SUPFAM" id="SSF53448">
    <property type="entry name" value="Nucleotide-diphospho-sugar transferases"/>
    <property type="match status" value="1"/>
</dbReference>
<dbReference type="InterPro" id="IPR029044">
    <property type="entry name" value="Nucleotide-diphossugar_trans"/>
</dbReference>
<dbReference type="Pfam" id="PF00535">
    <property type="entry name" value="Glycos_transf_2"/>
    <property type="match status" value="1"/>
</dbReference>
<dbReference type="EMBL" id="MPJC01000008">
    <property type="protein sequence ID" value="OKA20317.1"/>
    <property type="molecule type" value="Genomic_DNA"/>
</dbReference>
<evidence type="ECO:0000256" key="1">
    <source>
        <dbReference type="ARBA" id="ARBA00022519"/>
    </source>
</evidence>
<gene>
    <name evidence="3" type="ORF">BOH73_14920</name>
</gene>
<feature type="domain" description="Glycosyltransferase 2-like" evidence="2">
    <location>
        <begin position="7"/>
        <end position="137"/>
    </location>
</feature>
<dbReference type="PANTHER" id="PTHR22916">
    <property type="entry name" value="GLYCOSYLTRANSFERASE"/>
    <property type="match status" value="1"/>
</dbReference>
<evidence type="ECO:0000259" key="2">
    <source>
        <dbReference type="Pfam" id="PF00535"/>
    </source>
</evidence>
<dbReference type="RefSeq" id="WP_060691410.1">
    <property type="nucleotide sequence ID" value="NZ_CP012676.1"/>
</dbReference>
<accession>A0ABX3E6R5</accession>
<keyword evidence="1" id="KW-0472">Membrane</keyword>
<keyword evidence="1" id="KW-0997">Cell inner membrane</keyword>
<comment type="caution">
    <text evidence="3">The sequence shown here is derived from an EMBL/GenBank/DDBJ whole genome shotgun (WGS) entry which is preliminary data.</text>
</comment>
<organism evidence="3 4">
    <name type="scientific">Pseudomonas versuta</name>
    <dbReference type="NCBI Taxonomy" id="1788301"/>
    <lineage>
        <taxon>Bacteria</taxon>
        <taxon>Pseudomonadati</taxon>
        <taxon>Pseudomonadota</taxon>
        <taxon>Gammaproteobacteria</taxon>
        <taxon>Pseudomonadales</taxon>
        <taxon>Pseudomonadaceae</taxon>
        <taxon>Pseudomonas</taxon>
    </lineage>
</organism>
<proteinExistence type="predicted"/>
<dbReference type="InterPro" id="IPR001173">
    <property type="entry name" value="Glyco_trans_2-like"/>
</dbReference>